<protein>
    <recommendedName>
        <fullName evidence="7">adenine phosphoribosyltransferase</fullName>
        <ecNumber evidence="7">2.4.2.7</ecNumber>
    </recommendedName>
</protein>
<dbReference type="SUPFAM" id="SSF53271">
    <property type="entry name" value="PRTase-like"/>
    <property type="match status" value="1"/>
</dbReference>
<dbReference type="InterPro" id="IPR005764">
    <property type="entry name" value="Ade_phspho_trans"/>
</dbReference>
<dbReference type="Gene3D" id="3.40.50.2020">
    <property type="match status" value="1"/>
</dbReference>
<dbReference type="EC" id="2.4.2.7" evidence="7"/>
<dbReference type="CDD" id="cd06223">
    <property type="entry name" value="PRTases_typeI"/>
    <property type="match status" value="1"/>
</dbReference>
<name>X0SE10_9ZZZZ</name>
<comment type="subcellular location">
    <subcellularLocation>
        <location evidence="3">Cytoplasm</location>
    </subcellularLocation>
</comment>
<evidence type="ECO:0000256" key="7">
    <source>
        <dbReference type="ARBA" id="ARBA00011893"/>
    </source>
</evidence>
<dbReference type="HAMAP" id="MF_00004">
    <property type="entry name" value="Aden_phosphoribosyltr"/>
    <property type="match status" value="1"/>
</dbReference>
<comment type="pathway">
    <text evidence="4">Purine metabolism; AMP biosynthesis via salvage pathway; AMP from adenine: step 1/1.</text>
</comment>
<dbReference type="FunFam" id="3.40.50.2020:FF:000004">
    <property type="entry name" value="Adenine phosphoribosyltransferase"/>
    <property type="match status" value="1"/>
</dbReference>
<feature type="domain" description="Phosphoribosyltransferase" evidence="12">
    <location>
        <begin position="29"/>
        <end position="149"/>
    </location>
</feature>
<evidence type="ECO:0000256" key="1">
    <source>
        <dbReference type="ARBA" id="ARBA00000868"/>
    </source>
</evidence>
<dbReference type="EMBL" id="BARS01002873">
    <property type="protein sequence ID" value="GAF74127.1"/>
    <property type="molecule type" value="Genomic_DNA"/>
</dbReference>
<evidence type="ECO:0000256" key="8">
    <source>
        <dbReference type="ARBA" id="ARBA00022490"/>
    </source>
</evidence>
<comment type="subunit">
    <text evidence="6">Homodimer.</text>
</comment>
<dbReference type="GO" id="GO:0016208">
    <property type="term" value="F:AMP binding"/>
    <property type="evidence" value="ECO:0007669"/>
    <property type="project" value="TreeGrafter"/>
</dbReference>
<gene>
    <name evidence="13" type="ORF">S01H1_05518</name>
</gene>
<evidence type="ECO:0000256" key="2">
    <source>
        <dbReference type="ARBA" id="ARBA00003968"/>
    </source>
</evidence>
<dbReference type="NCBIfam" id="NF002633">
    <property type="entry name" value="PRK02304.1-2"/>
    <property type="match status" value="1"/>
</dbReference>
<comment type="catalytic activity">
    <reaction evidence="1">
        <text>AMP + diphosphate = 5-phospho-alpha-D-ribose 1-diphosphate + adenine</text>
        <dbReference type="Rhea" id="RHEA:16609"/>
        <dbReference type="ChEBI" id="CHEBI:16708"/>
        <dbReference type="ChEBI" id="CHEBI:33019"/>
        <dbReference type="ChEBI" id="CHEBI:58017"/>
        <dbReference type="ChEBI" id="CHEBI:456215"/>
        <dbReference type="EC" id="2.4.2.7"/>
    </reaction>
</comment>
<evidence type="ECO:0000256" key="5">
    <source>
        <dbReference type="ARBA" id="ARBA00008391"/>
    </source>
</evidence>
<dbReference type="GO" id="GO:0044209">
    <property type="term" value="P:AMP salvage"/>
    <property type="evidence" value="ECO:0007669"/>
    <property type="project" value="UniProtKB-UniPathway"/>
</dbReference>
<dbReference type="GO" id="GO:0005737">
    <property type="term" value="C:cytoplasm"/>
    <property type="evidence" value="ECO:0007669"/>
    <property type="project" value="UniProtKB-SubCell"/>
</dbReference>
<dbReference type="NCBIfam" id="NF002636">
    <property type="entry name" value="PRK02304.1-5"/>
    <property type="match status" value="1"/>
</dbReference>
<dbReference type="PANTHER" id="PTHR32315">
    <property type="entry name" value="ADENINE PHOSPHORIBOSYLTRANSFERASE"/>
    <property type="match status" value="1"/>
</dbReference>
<dbReference type="InterPro" id="IPR000836">
    <property type="entry name" value="PRTase_dom"/>
</dbReference>
<keyword evidence="9" id="KW-0328">Glycosyltransferase</keyword>
<comment type="similarity">
    <text evidence="5">Belongs to the purine/pyrimidine phosphoribosyltransferase family.</text>
</comment>
<evidence type="ECO:0000259" key="12">
    <source>
        <dbReference type="Pfam" id="PF00156"/>
    </source>
</evidence>
<evidence type="ECO:0000256" key="3">
    <source>
        <dbReference type="ARBA" id="ARBA00004496"/>
    </source>
</evidence>
<evidence type="ECO:0000256" key="9">
    <source>
        <dbReference type="ARBA" id="ARBA00022676"/>
    </source>
</evidence>
<comment type="function">
    <text evidence="2">Catalyzes a salvage reaction resulting in the formation of AMP, that is energically less costly than de novo synthesis.</text>
</comment>
<keyword evidence="8" id="KW-0963">Cytoplasm</keyword>
<evidence type="ECO:0000313" key="13">
    <source>
        <dbReference type="EMBL" id="GAF74127.1"/>
    </source>
</evidence>
<evidence type="ECO:0000256" key="6">
    <source>
        <dbReference type="ARBA" id="ARBA00011738"/>
    </source>
</evidence>
<dbReference type="PANTHER" id="PTHR32315:SF3">
    <property type="entry name" value="ADENINE PHOSPHORIBOSYLTRANSFERASE"/>
    <property type="match status" value="1"/>
</dbReference>
<dbReference type="GO" id="GO:0006168">
    <property type="term" value="P:adenine salvage"/>
    <property type="evidence" value="ECO:0007669"/>
    <property type="project" value="InterPro"/>
</dbReference>
<keyword evidence="11" id="KW-0660">Purine salvage</keyword>
<evidence type="ECO:0000256" key="10">
    <source>
        <dbReference type="ARBA" id="ARBA00022679"/>
    </source>
</evidence>
<dbReference type="GO" id="GO:0006166">
    <property type="term" value="P:purine ribonucleoside salvage"/>
    <property type="evidence" value="ECO:0007669"/>
    <property type="project" value="UniProtKB-KW"/>
</dbReference>
<proteinExistence type="inferred from homology"/>
<dbReference type="Pfam" id="PF00156">
    <property type="entry name" value="Pribosyltran"/>
    <property type="match status" value="1"/>
</dbReference>
<dbReference type="NCBIfam" id="TIGR01090">
    <property type="entry name" value="apt"/>
    <property type="match status" value="1"/>
</dbReference>
<evidence type="ECO:0000256" key="4">
    <source>
        <dbReference type="ARBA" id="ARBA00004659"/>
    </source>
</evidence>
<organism evidence="13">
    <name type="scientific">marine sediment metagenome</name>
    <dbReference type="NCBI Taxonomy" id="412755"/>
    <lineage>
        <taxon>unclassified sequences</taxon>
        <taxon>metagenomes</taxon>
        <taxon>ecological metagenomes</taxon>
    </lineage>
</organism>
<dbReference type="InterPro" id="IPR050054">
    <property type="entry name" value="UPRTase/APRTase"/>
</dbReference>
<sequence length="170" mass="18275">MDLAALIRDVPDFPVEGILFKDITTLLQDADAFREAVDALASRYADREIDQVVAIESRGFLFGAPLAYKLGAGLVPIRKAGKLPAKTISAEYSLEYGTATLEMHVDAIHPGENVLLVDDLLATGGSAKAATDLIERLGGVIVGVALLIELEFLQGAKQLEGYEVFSLIRF</sequence>
<dbReference type="NCBIfam" id="NF002634">
    <property type="entry name" value="PRK02304.1-3"/>
    <property type="match status" value="1"/>
</dbReference>
<dbReference type="AlphaFoldDB" id="X0SE10"/>
<dbReference type="InterPro" id="IPR029057">
    <property type="entry name" value="PRTase-like"/>
</dbReference>
<keyword evidence="10" id="KW-0808">Transferase</keyword>
<dbReference type="UniPathway" id="UPA00588">
    <property type="reaction ID" value="UER00646"/>
</dbReference>
<reference evidence="13" key="1">
    <citation type="journal article" date="2014" name="Front. Microbiol.">
        <title>High frequency of phylogenetically diverse reductive dehalogenase-homologous genes in deep subseafloor sedimentary metagenomes.</title>
        <authorList>
            <person name="Kawai M."/>
            <person name="Futagami T."/>
            <person name="Toyoda A."/>
            <person name="Takaki Y."/>
            <person name="Nishi S."/>
            <person name="Hori S."/>
            <person name="Arai W."/>
            <person name="Tsubouchi T."/>
            <person name="Morono Y."/>
            <person name="Uchiyama I."/>
            <person name="Ito T."/>
            <person name="Fujiyama A."/>
            <person name="Inagaki F."/>
            <person name="Takami H."/>
        </authorList>
    </citation>
    <scope>NUCLEOTIDE SEQUENCE</scope>
    <source>
        <strain evidence="13">Expedition CK06-06</strain>
    </source>
</reference>
<dbReference type="GO" id="GO:0002055">
    <property type="term" value="F:adenine binding"/>
    <property type="evidence" value="ECO:0007669"/>
    <property type="project" value="TreeGrafter"/>
</dbReference>
<dbReference type="GO" id="GO:0003999">
    <property type="term" value="F:adenine phosphoribosyltransferase activity"/>
    <property type="evidence" value="ECO:0007669"/>
    <property type="project" value="UniProtKB-EC"/>
</dbReference>
<comment type="caution">
    <text evidence="13">The sequence shown here is derived from an EMBL/GenBank/DDBJ whole genome shotgun (WGS) entry which is preliminary data.</text>
</comment>
<evidence type="ECO:0000256" key="11">
    <source>
        <dbReference type="ARBA" id="ARBA00022726"/>
    </source>
</evidence>
<accession>X0SE10</accession>